<dbReference type="PANTHER" id="PTHR35580:SF1">
    <property type="entry name" value="PHYTASE-LIKE DOMAIN-CONTAINING PROTEIN"/>
    <property type="match status" value="1"/>
</dbReference>
<name>A0ABV0JNW0_9CYAN</name>
<sequence length="764" mass="82639">MDKQKFYDQILAEGIKPGGSISKKVKDLFSGKSGVDIPESKKNPKKNLPEGFRESEISRVSNEVTIPEFTIQVYTPGSDLAAATAKNQVIYARDGNDTLIGLDPFNNKAGQVQIDILIGDLPIIQPPNPRDWTDRFVLGDSKQPYYVDGGFKDFALILDFNPSQDIIQLHGSRQDYLLAESGLGTEIYYQPKKGTSEFIGFLPFVYDLSLKGGYFRYEGKGNTPPNKPVVKQAEQLGTSRFDITASVVADAFGNVYTAGGTSGSLGGANAGERDALLVKYDSDGNQTFIKQFGSSRADTVYGMATDSQGNVYLTGITAGNLAEPKQGTSTDAWVAKYDRSGKRLWIDQFGTDIINQSFDVDVDDDGNVYVAGITVKSGEPGGTLPATDDYWVTKYDTNGKRQWFKEFDSTSANPSDLDFDEAYGVAVTGDGNVYASGWTLGNLAGKNAGLYDAWVGKYDTNGNQEWVKQFGTSTYEFSWDVDTDTQGNAYAVGWTLGDLGGKNAGLYDAWLVKYDSDGNQKWLKQFGTSGDDEAFGVETDLAGNIYVVGYTDKSLKGTNAGSFDAWVVKYDTNGNRKWTQQFGTPNLDQALGVSIDDITGSLYVTGATESSFGDSPAGSVDSWVAKLDANSGSLQSFTGTANNKPSGKNVTGTNGDDRIISAKGRDIITGLDGSDIFVYNSYKDGGDTITDFSANEDFIDLSPIFASPNYRSTEPFDDYVQLVQLGSSTAVQINPVGDARDTFRTLVTLENFTASNLSADNFIV</sequence>
<feature type="region of interest" description="Disordered" evidence="1">
    <location>
        <begin position="31"/>
        <end position="54"/>
    </location>
</feature>
<dbReference type="InterPro" id="IPR011042">
    <property type="entry name" value="6-blade_b-propeller_TolB-like"/>
</dbReference>
<dbReference type="Pfam" id="PF06739">
    <property type="entry name" value="SBBP"/>
    <property type="match status" value="2"/>
</dbReference>
<dbReference type="SUPFAM" id="SSF51120">
    <property type="entry name" value="beta-Roll"/>
    <property type="match status" value="2"/>
</dbReference>
<dbReference type="Proteomes" id="UP001442494">
    <property type="component" value="Unassembled WGS sequence"/>
</dbReference>
<evidence type="ECO:0000256" key="1">
    <source>
        <dbReference type="SAM" id="MobiDB-lite"/>
    </source>
</evidence>
<gene>
    <name evidence="2" type="ORF">NDI37_11500</name>
</gene>
<dbReference type="Pfam" id="PF00353">
    <property type="entry name" value="HemolysinCabind"/>
    <property type="match status" value="2"/>
</dbReference>
<dbReference type="InterPro" id="IPR019960">
    <property type="entry name" value="T1SS_VCA0849"/>
</dbReference>
<feature type="compositionally biased region" description="Basic and acidic residues" evidence="1">
    <location>
        <begin position="38"/>
        <end position="54"/>
    </location>
</feature>
<accession>A0ABV0JNW0</accession>
<reference evidence="2 3" key="1">
    <citation type="submission" date="2022-04" db="EMBL/GenBank/DDBJ databases">
        <title>Positive selection, recombination, and allopatry shape intraspecific diversity of widespread and dominant cyanobacteria.</title>
        <authorList>
            <person name="Wei J."/>
            <person name="Shu W."/>
            <person name="Hu C."/>
        </authorList>
    </citation>
    <scope>NUCLEOTIDE SEQUENCE [LARGE SCALE GENOMIC DNA]</scope>
    <source>
        <strain evidence="2 3">GB2-A5</strain>
    </source>
</reference>
<dbReference type="InterPro" id="IPR010620">
    <property type="entry name" value="SBBP_repeat"/>
</dbReference>
<dbReference type="InterPro" id="IPR011049">
    <property type="entry name" value="Serralysin-like_metalloprot_C"/>
</dbReference>
<comment type="caution">
    <text evidence="2">The sequence shown here is derived from an EMBL/GenBank/DDBJ whole genome shotgun (WGS) entry which is preliminary data.</text>
</comment>
<dbReference type="NCBIfam" id="TIGR03661">
    <property type="entry name" value="T1SS_VCA0849"/>
    <property type="match status" value="1"/>
</dbReference>
<dbReference type="PANTHER" id="PTHR35580">
    <property type="entry name" value="CELL SURFACE GLYCOPROTEIN (S-LAYER PROTEIN)-LIKE PROTEIN"/>
    <property type="match status" value="1"/>
</dbReference>
<dbReference type="InterPro" id="IPR001343">
    <property type="entry name" value="Hemolysn_Ca-bd"/>
</dbReference>
<evidence type="ECO:0000313" key="3">
    <source>
        <dbReference type="Proteomes" id="UP001442494"/>
    </source>
</evidence>
<keyword evidence="3" id="KW-1185">Reference proteome</keyword>
<dbReference type="SUPFAM" id="SSF101898">
    <property type="entry name" value="NHL repeat"/>
    <property type="match status" value="1"/>
</dbReference>
<dbReference type="Gene3D" id="2.120.10.30">
    <property type="entry name" value="TolB, C-terminal domain"/>
    <property type="match status" value="2"/>
</dbReference>
<dbReference type="InterPro" id="IPR052918">
    <property type="entry name" value="Motility_Chemotaxis_Reg"/>
</dbReference>
<dbReference type="RefSeq" id="WP_190423364.1">
    <property type="nucleotide sequence ID" value="NZ_JAMPKK010000021.1"/>
</dbReference>
<organism evidence="2 3">
    <name type="scientific">Funiculus sociatus GB2-A5</name>
    <dbReference type="NCBI Taxonomy" id="2933946"/>
    <lineage>
        <taxon>Bacteria</taxon>
        <taxon>Bacillati</taxon>
        <taxon>Cyanobacteriota</taxon>
        <taxon>Cyanophyceae</taxon>
        <taxon>Coleofasciculales</taxon>
        <taxon>Coleofasciculaceae</taxon>
        <taxon>Funiculus</taxon>
    </lineage>
</organism>
<dbReference type="EMBL" id="JAMPKK010000021">
    <property type="protein sequence ID" value="MEP0865093.1"/>
    <property type="molecule type" value="Genomic_DNA"/>
</dbReference>
<evidence type="ECO:0000313" key="2">
    <source>
        <dbReference type="EMBL" id="MEP0865093.1"/>
    </source>
</evidence>
<proteinExistence type="predicted"/>
<protein>
    <submittedName>
        <fullName evidence="2">SBBP repeat-containing protein</fullName>
    </submittedName>
</protein>
<dbReference type="Gene3D" id="2.150.10.10">
    <property type="entry name" value="Serralysin-like metalloprotease, C-terminal"/>
    <property type="match status" value="2"/>
</dbReference>